<dbReference type="AlphaFoldDB" id="A0A378HYZ1"/>
<sequence length="286" mass="30613">MHTFRFNVIGAGRLGQNLAISLIKTGQASLQAIVSKQFINAKQACLAIKAGHAIACLTDLPPADLIFITTPDDIIAQIALELADKKLVLPGSIIVHCSGVLSSDILRPLQELGCFIANFHPLKAFRKTLLDPAAFSACDCAIEGDEYALNVLATLFNPLGANLVAINPHKKAIYHAAAVLAANHLVTLATQAIELFMAAGIKEQDAKQITTRLIQTSLDNIKHTTDLSAALTGPLVRGDIMTIAKHLKAQENLSTLPLYKLLSLQSLSLTSLSAAKKELLIKMLED</sequence>
<evidence type="ECO:0000256" key="1">
    <source>
        <dbReference type="ARBA" id="ARBA00023002"/>
    </source>
</evidence>
<dbReference type="OrthoDB" id="8650434at2"/>
<dbReference type="Proteomes" id="UP000254968">
    <property type="component" value="Unassembled WGS sequence"/>
</dbReference>
<dbReference type="Gene3D" id="3.40.50.720">
    <property type="entry name" value="NAD(P)-binding Rossmann-like Domain"/>
    <property type="match status" value="1"/>
</dbReference>
<reference evidence="4 5" key="1">
    <citation type="submission" date="2018-06" db="EMBL/GenBank/DDBJ databases">
        <authorList>
            <consortium name="Pathogen Informatics"/>
            <person name="Doyle S."/>
        </authorList>
    </citation>
    <scope>NUCLEOTIDE SEQUENCE [LARGE SCALE GENOMIC DNA]</scope>
    <source>
        <strain evidence="4 5">NCTC13315</strain>
    </source>
</reference>
<evidence type="ECO:0000313" key="4">
    <source>
        <dbReference type="EMBL" id="STX27506.1"/>
    </source>
</evidence>
<feature type="domain" description="Putative oxidoreductase/dehydrogenase Rossmann-like" evidence="2">
    <location>
        <begin position="7"/>
        <end position="121"/>
    </location>
</feature>
<dbReference type="InterPro" id="IPR008927">
    <property type="entry name" value="6-PGluconate_DH-like_C_sf"/>
</dbReference>
<accession>A0A378HYZ1</accession>
<evidence type="ECO:0000259" key="3">
    <source>
        <dbReference type="Pfam" id="PF10728"/>
    </source>
</evidence>
<evidence type="ECO:0000259" key="2">
    <source>
        <dbReference type="Pfam" id="PF10727"/>
    </source>
</evidence>
<gene>
    <name evidence="4" type="ORF">NCTC13315_00009</name>
</gene>
<evidence type="ECO:0000313" key="5">
    <source>
        <dbReference type="Proteomes" id="UP000254968"/>
    </source>
</evidence>
<dbReference type="SUPFAM" id="SSF48179">
    <property type="entry name" value="6-phosphogluconate dehydrogenase C-terminal domain-like"/>
    <property type="match status" value="1"/>
</dbReference>
<dbReference type="EMBL" id="UGNV01000001">
    <property type="protein sequence ID" value="STX27506.1"/>
    <property type="molecule type" value="Genomic_DNA"/>
</dbReference>
<dbReference type="SUPFAM" id="SSF51735">
    <property type="entry name" value="NAD(P)-binding Rossmann-fold domains"/>
    <property type="match status" value="1"/>
</dbReference>
<dbReference type="GO" id="GO:0016491">
    <property type="term" value="F:oxidoreductase activity"/>
    <property type="evidence" value="ECO:0007669"/>
    <property type="project" value="UniProtKB-KW"/>
</dbReference>
<dbReference type="InterPro" id="IPR037108">
    <property type="entry name" value="TM1727-like_C_sf"/>
</dbReference>
<dbReference type="InterPro" id="IPR036291">
    <property type="entry name" value="NAD(P)-bd_dom_sf"/>
</dbReference>
<dbReference type="Gene3D" id="1.10.1040.20">
    <property type="entry name" value="ProC-like, C-terminal domain"/>
    <property type="match status" value="1"/>
</dbReference>
<proteinExistence type="predicted"/>
<dbReference type="PANTHER" id="PTHR40459:SF1">
    <property type="entry name" value="CONSERVED HYPOTHETICAL ALANINE AND LEUCINE RICH PROTEIN"/>
    <property type="match status" value="1"/>
</dbReference>
<keyword evidence="5" id="KW-1185">Reference proteome</keyword>
<organism evidence="4 5">
    <name type="scientific">Legionella beliardensis</name>
    <dbReference type="NCBI Taxonomy" id="91822"/>
    <lineage>
        <taxon>Bacteria</taxon>
        <taxon>Pseudomonadati</taxon>
        <taxon>Pseudomonadota</taxon>
        <taxon>Gammaproteobacteria</taxon>
        <taxon>Legionellales</taxon>
        <taxon>Legionellaceae</taxon>
        <taxon>Legionella</taxon>
    </lineage>
</organism>
<dbReference type="Pfam" id="PF10728">
    <property type="entry name" value="DUF2520"/>
    <property type="match status" value="1"/>
</dbReference>
<dbReference type="RefSeq" id="WP_115301315.1">
    <property type="nucleotide sequence ID" value="NZ_CAAAHO010000003.1"/>
</dbReference>
<dbReference type="InterPro" id="IPR019665">
    <property type="entry name" value="OxRdtase/DH_put_Rossmann_dom"/>
</dbReference>
<keyword evidence="1" id="KW-0560">Oxidoreductase</keyword>
<dbReference type="PANTHER" id="PTHR40459">
    <property type="entry name" value="CONSERVED HYPOTHETICAL ALANINE AND LEUCINE RICH PROTEIN"/>
    <property type="match status" value="1"/>
</dbReference>
<dbReference type="Pfam" id="PF10727">
    <property type="entry name" value="Rossmann-like"/>
    <property type="match status" value="1"/>
</dbReference>
<protein>
    <submittedName>
        <fullName evidence="4">Uncharacterized conserved protein</fullName>
    </submittedName>
</protein>
<name>A0A378HYZ1_9GAMM</name>
<feature type="domain" description="DUF2520" evidence="3">
    <location>
        <begin position="140"/>
        <end position="264"/>
    </location>
</feature>
<dbReference type="InterPro" id="IPR018931">
    <property type="entry name" value="DUF2520"/>
</dbReference>